<reference evidence="1" key="1">
    <citation type="journal article" date="2020" name="bioRxiv">
        <title>Chromosome-level reference genome of the European wasp spider Argiope bruennichi: a resource for studies on range expansion and evolutionary adaptation.</title>
        <authorList>
            <person name="Sheffer M.M."/>
            <person name="Hoppe A."/>
            <person name="Krehenwinkel H."/>
            <person name="Uhl G."/>
            <person name="Kuss A.W."/>
            <person name="Jensen L."/>
            <person name="Jensen C."/>
            <person name="Gillespie R.G."/>
            <person name="Hoff K.J."/>
            <person name="Prost S."/>
        </authorList>
    </citation>
    <scope>NUCLEOTIDE SEQUENCE</scope>
</reference>
<gene>
    <name evidence="1" type="ORF">HNY73_008853</name>
</gene>
<dbReference type="AlphaFoldDB" id="A0A8T0F8N7"/>
<keyword evidence="2" id="KW-1185">Reference proteome</keyword>
<sequence>MTTLYTDYIINVMGSINILGGTRESLQPTIKGGVCLHDAIRCYSSSRILTRENVARSALEKRILPQEKGAAESTRSCSRTIPTTDCIPSNDPPPNEQQLTNMQMRLSLSSQRDELINPFFAQEALCDTGSGSWTVNSLFLSSTSLQLSGESSDIVHHPRGKFHVYHQN</sequence>
<protein>
    <submittedName>
        <fullName evidence="1">Uncharacterized protein</fullName>
    </submittedName>
</protein>
<reference evidence="1" key="2">
    <citation type="submission" date="2020-06" db="EMBL/GenBank/DDBJ databases">
        <authorList>
            <person name="Sheffer M."/>
        </authorList>
    </citation>
    <scope>NUCLEOTIDE SEQUENCE</scope>
</reference>
<evidence type="ECO:0000313" key="1">
    <source>
        <dbReference type="EMBL" id="KAF8787231.1"/>
    </source>
</evidence>
<accession>A0A8T0F8N7</accession>
<dbReference type="EMBL" id="JABXBU010000015">
    <property type="protein sequence ID" value="KAF8787231.1"/>
    <property type="molecule type" value="Genomic_DNA"/>
</dbReference>
<name>A0A8T0F8N7_ARGBR</name>
<proteinExistence type="predicted"/>
<comment type="caution">
    <text evidence="1">The sequence shown here is derived from an EMBL/GenBank/DDBJ whole genome shotgun (WGS) entry which is preliminary data.</text>
</comment>
<evidence type="ECO:0000313" key="2">
    <source>
        <dbReference type="Proteomes" id="UP000807504"/>
    </source>
</evidence>
<organism evidence="1 2">
    <name type="scientific">Argiope bruennichi</name>
    <name type="common">Wasp spider</name>
    <name type="synonym">Aranea bruennichi</name>
    <dbReference type="NCBI Taxonomy" id="94029"/>
    <lineage>
        <taxon>Eukaryota</taxon>
        <taxon>Metazoa</taxon>
        <taxon>Ecdysozoa</taxon>
        <taxon>Arthropoda</taxon>
        <taxon>Chelicerata</taxon>
        <taxon>Arachnida</taxon>
        <taxon>Araneae</taxon>
        <taxon>Araneomorphae</taxon>
        <taxon>Entelegynae</taxon>
        <taxon>Araneoidea</taxon>
        <taxon>Araneidae</taxon>
        <taxon>Argiope</taxon>
    </lineage>
</organism>
<dbReference type="Proteomes" id="UP000807504">
    <property type="component" value="Unassembled WGS sequence"/>
</dbReference>